<gene>
    <name evidence="6" type="ORF">CCAX7_001200</name>
</gene>
<dbReference type="InterPro" id="IPR016032">
    <property type="entry name" value="Sig_transdc_resp-reg_C-effctor"/>
</dbReference>
<evidence type="ECO:0000313" key="6">
    <source>
        <dbReference type="EMBL" id="BDI28069.1"/>
    </source>
</evidence>
<dbReference type="Gene3D" id="1.10.10.10">
    <property type="entry name" value="Winged helix-like DNA-binding domain superfamily/Winged helix DNA-binding domain"/>
    <property type="match status" value="1"/>
</dbReference>
<dbReference type="Pfam" id="PF00486">
    <property type="entry name" value="Trans_reg_C"/>
    <property type="match status" value="1"/>
</dbReference>
<dbReference type="GO" id="GO:0005829">
    <property type="term" value="C:cytosol"/>
    <property type="evidence" value="ECO:0007669"/>
    <property type="project" value="TreeGrafter"/>
</dbReference>
<dbReference type="KEGG" id="ccot:CCAX7_001200"/>
<dbReference type="SUPFAM" id="SSF52172">
    <property type="entry name" value="CheY-like"/>
    <property type="match status" value="1"/>
</dbReference>
<accession>A0A402CRE5</accession>
<evidence type="ECO:0000256" key="5">
    <source>
        <dbReference type="ARBA" id="ARBA00023163"/>
    </source>
</evidence>
<name>A0A402CRE5_9BACT</name>
<dbReference type="SMART" id="SM00862">
    <property type="entry name" value="Trans_reg_C"/>
    <property type="match status" value="1"/>
</dbReference>
<dbReference type="PANTHER" id="PTHR48111">
    <property type="entry name" value="REGULATOR OF RPOS"/>
    <property type="match status" value="1"/>
</dbReference>
<dbReference type="Pfam" id="PF00072">
    <property type="entry name" value="Response_reg"/>
    <property type="match status" value="1"/>
</dbReference>
<evidence type="ECO:0000256" key="2">
    <source>
        <dbReference type="ARBA" id="ARBA00023012"/>
    </source>
</evidence>
<keyword evidence="4 6" id="KW-0238">DNA-binding</keyword>
<protein>
    <submittedName>
        <fullName evidence="6">DNA-binding response regulator</fullName>
    </submittedName>
</protein>
<keyword evidence="1" id="KW-0597">Phosphoprotein</keyword>
<dbReference type="Gene3D" id="3.40.50.2300">
    <property type="match status" value="1"/>
</dbReference>
<dbReference type="AlphaFoldDB" id="A0A402CRE5"/>
<proteinExistence type="predicted"/>
<evidence type="ECO:0000256" key="3">
    <source>
        <dbReference type="ARBA" id="ARBA00023015"/>
    </source>
</evidence>
<dbReference type="InterPro" id="IPR001789">
    <property type="entry name" value="Sig_transdc_resp-reg_receiver"/>
</dbReference>
<keyword evidence="3" id="KW-0805">Transcription regulation</keyword>
<keyword evidence="2" id="KW-0902">Two-component regulatory system</keyword>
<dbReference type="RefSeq" id="WP_119320025.1">
    <property type="nucleotide sequence ID" value="NZ_AP025739.1"/>
</dbReference>
<dbReference type="PANTHER" id="PTHR48111:SF1">
    <property type="entry name" value="TWO-COMPONENT RESPONSE REGULATOR ORR33"/>
    <property type="match status" value="1"/>
</dbReference>
<dbReference type="InterPro" id="IPR039420">
    <property type="entry name" value="WalR-like"/>
</dbReference>
<dbReference type="SUPFAM" id="SSF46894">
    <property type="entry name" value="C-terminal effector domain of the bipartite response regulators"/>
    <property type="match status" value="1"/>
</dbReference>
<reference evidence="6 7" key="1">
    <citation type="journal article" date="2019" name="Int. J. Syst. Evol. Microbiol.">
        <title>Capsulimonas corticalis gen. nov., sp. nov., an aerobic capsulated bacterium, of a novel bacterial order, Capsulimonadales ord. nov., of the class Armatimonadia of the phylum Armatimonadetes.</title>
        <authorList>
            <person name="Li J."/>
            <person name="Kudo C."/>
            <person name="Tonouchi A."/>
        </authorList>
    </citation>
    <scope>NUCLEOTIDE SEQUENCE [LARGE SCALE GENOMIC DNA]</scope>
    <source>
        <strain evidence="6 7">AX-7</strain>
    </source>
</reference>
<dbReference type="GO" id="GO:0000156">
    <property type="term" value="F:phosphorelay response regulator activity"/>
    <property type="evidence" value="ECO:0007669"/>
    <property type="project" value="TreeGrafter"/>
</dbReference>
<dbReference type="PROSITE" id="PS50110">
    <property type="entry name" value="RESPONSE_REGULATORY"/>
    <property type="match status" value="1"/>
</dbReference>
<dbReference type="GO" id="GO:0006355">
    <property type="term" value="P:regulation of DNA-templated transcription"/>
    <property type="evidence" value="ECO:0007669"/>
    <property type="project" value="InterPro"/>
</dbReference>
<dbReference type="CDD" id="cd00383">
    <property type="entry name" value="trans_reg_C"/>
    <property type="match status" value="1"/>
</dbReference>
<evidence type="ECO:0000256" key="4">
    <source>
        <dbReference type="ARBA" id="ARBA00023125"/>
    </source>
</evidence>
<keyword evidence="7" id="KW-1185">Reference proteome</keyword>
<dbReference type="InterPro" id="IPR001867">
    <property type="entry name" value="OmpR/PhoB-type_DNA-bd"/>
</dbReference>
<dbReference type="InterPro" id="IPR011006">
    <property type="entry name" value="CheY-like_superfamily"/>
</dbReference>
<dbReference type="EMBL" id="AP025739">
    <property type="protein sequence ID" value="BDI28069.1"/>
    <property type="molecule type" value="Genomic_DNA"/>
</dbReference>
<dbReference type="Gene3D" id="6.10.250.690">
    <property type="match status" value="1"/>
</dbReference>
<sequence length="233" mass="26299">MAGKIMIVEDDRAIAQSLSRLLAREEYYIVAKSTAEEGIAQIREDPSFDLALLDVTLPGRDGFFCCREIRQLGWRGPVIMLTGRSLSIEKVAGLEAGADDYLTKPFDPAELLARIRAHLRRTRDYNAPDDQQDQIAVDADLIVDLRIRDAVVQGAPVHLTDREFELLLLLARSLGTAQDKIWLFQQIWGCSPEMGIKALAVYIRRLRQKIEVNADEPRYIQTVRGFGYRLGGE</sequence>
<dbReference type="Proteomes" id="UP000287394">
    <property type="component" value="Chromosome"/>
</dbReference>
<dbReference type="OrthoDB" id="9802426at2"/>
<dbReference type="InterPro" id="IPR036388">
    <property type="entry name" value="WH-like_DNA-bd_sf"/>
</dbReference>
<keyword evidence="5" id="KW-0804">Transcription</keyword>
<dbReference type="GO" id="GO:0000976">
    <property type="term" value="F:transcription cis-regulatory region binding"/>
    <property type="evidence" value="ECO:0007669"/>
    <property type="project" value="TreeGrafter"/>
</dbReference>
<dbReference type="SMART" id="SM00448">
    <property type="entry name" value="REC"/>
    <property type="match status" value="1"/>
</dbReference>
<dbReference type="PROSITE" id="PS51755">
    <property type="entry name" value="OMPR_PHOB"/>
    <property type="match status" value="1"/>
</dbReference>
<evidence type="ECO:0000313" key="7">
    <source>
        <dbReference type="Proteomes" id="UP000287394"/>
    </source>
</evidence>
<evidence type="ECO:0000256" key="1">
    <source>
        <dbReference type="ARBA" id="ARBA00022553"/>
    </source>
</evidence>
<dbReference type="GO" id="GO:0032993">
    <property type="term" value="C:protein-DNA complex"/>
    <property type="evidence" value="ECO:0007669"/>
    <property type="project" value="TreeGrafter"/>
</dbReference>
<organism evidence="6 7">
    <name type="scientific">Capsulimonas corticalis</name>
    <dbReference type="NCBI Taxonomy" id="2219043"/>
    <lineage>
        <taxon>Bacteria</taxon>
        <taxon>Bacillati</taxon>
        <taxon>Armatimonadota</taxon>
        <taxon>Armatimonadia</taxon>
        <taxon>Capsulimonadales</taxon>
        <taxon>Capsulimonadaceae</taxon>
        <taxon>Capsulimonas</taxon>
    </lineage>
</organism>